<evidence type="ECO:0000313" key="1">
    <source>
        <dbReference type="EMBL" id="NOJ78167.1"/>
    </source>
</evidence>
<dbReference type="RefSeq" id="WP_171440597.1">
    <property type="nucleotide sequence ID" value="NZ_JABFNS010000013.1"/>
</dbReference>
<evidence type="ECO:0008006" key="3">
    <source>
        <dbReference type="Google" id="ProtNLM"/>
    </source>
</evidence>
<comment type="caution">
    <text evidence="1">The sequence shown here is derived from an EMBL/GenBank/DDBJ whole genome shotgun (WGS) entry which is preliminary data.</text>
</comment>
<proteinExistence type="predicted"/>
<sequence>MSKTLTLYRPVGLKEAELILDSGCSAFPPRLPDQPIFYPVMNAEYARQIARDWNTPDAGSGHAGFITAFDVGADYASRFPVRTVGNSCHQELWVPAEELATFNQHIQGPVRFTEAWYGPGYLGPDTTLGPLERQLLALFEQSSDALPLIQANTAACLFNAAWWSTTPPSAQGLNPSDHLRLLNRHRHAWVTLHPTWPLPAPGGNRQTDSQ</sequence>
<accession>A0A7Y4IF60</accession>
<gene>
    <name evidence="1" type="ORF">HNV28_07415</name>
</gene>
<name>A0A7Y4IF60_MYXXA</name>
<protein>
    <recommendedName>
        <fullName evidence="3">ADP-ribosylation/crystallin J1</fullName>
    </recommendedName>
</protein>
<dbReference type="EMBL" id="JABFNT010000017">
    <property type="protein sequence ID" value="NOJ78167.1"/>
    <property type="molecule type" value="Genomic_DNA"/>
</dbReference>
<evidence type="ECO:0000313" key="2">
    <source>
        <dbReference type="Proteomes" id="UP000533080"/>
    </source>
</evidence>
<dbReference type="Proteomes" id="UP000533080">
    <property type="component" value="Unassembled WGS sequence"/>
</dbReference>
<dbReference type="AlphaFoldDB" id="A0A7Y4IF60"/>
<reference evidence="1 2" key="1">
    <citation type="submission" date="2020-05" db="EMBL/GenBank/DDBJ databases">
        <authorList>
            <person name="Whitworth D."/>
        </authorList>
    </citation>
    <scope>NUCLEOTIDE SEQUENCE [LARGE SCALE GENOMIC DNA]</scope>
    <source>
        <strain evidence="1 2">AM005</strain>
    </source>
</reference>
<organism evidence="1 2">
    <name type="scientific">Myxococcus xanthus</name>
    <dbReference type="NCBI Taxonomy" id="34"/>
    <lineage>
        <taxon>Bacteria</taxon>
        <taxon>Pseudomonadati</taxon>
        <taxon>Myxococcota</taxon>
        <taxon>Myxococcia</taxon>
        <taxon>Myxococcales</taxon>
        <taxon>Cystobacterineae</taxon>
        <taxon>Myxococcaceae</taxon>
        <taxon>Myxococcus</taxon>
    </lineage>
</organism>